<feature type="domain" description="DUF5666" evidence="2">
    <location>
        <begin position="112"/>
        <end position="172"/>
    </location>
</feature>
<evidence type="ECO:0000259" key="2">
    <source>
        <dbReference type="Pfam" id="PF18914"/>
    </source>
</evidence>
<dbReference type="Proteomes" id="UP000176037">
    <property type="component" value="Unassembled WGS sequence"/>
</dbReference>
<dbReference type="RefSeq" id="WP_070175328.1">
    <property type="nucleotide sequence ID" value="NZ_BMJR01000006.1"/>
</dbReference>
<feature type="domain" description="DUF5666" evidence="2">
    <location>
        <begin position="509"/>
        <end position="574"/>
    </location>
</feature>
<comment type="caution">
    <text evidence="3">The sequence shown here is derived from an EMBL/GenBank/DDBJ whole genome shotgun (WGS) entry which is preliminary data.</text>
</comment>
<organism evidence="3 4">
    <name type="scientific">Alteromonas lipolytica</name>
    <dbReference type="NCBI Taxonomy" id="1856405"/>
    <lineage>
        <taxon>Bacteria</taxon>
        <taxon>Pseudomonadati</taxon>
        <taxon>Pseudomonadota</taxon>
        <taxon>Gammaproteobacteria</taxon>
        <taxon>Alteromonadales</taxon>
        <taxon>Alteromonadaceae</taxon>
        <taxon>Alteromonas/Salinimonas group</taxon>
        <taxon>Alteromonas</taxon>
    </lineage>
</organism>
<feature type="compositionally biased region" description="Acidic residues" evidence="1">
    <location>
        <begin position="477"/>
        <end position="497"/>
    </location>
</feature>
<dbReference type="OrthoDB" id="5622949at2"/>
<protein>
    <recommendedName>
        <fullName evidence="2">DUF5666 domain-containing protein</fullName>
    </recommendedName>
</protein>
<feature type="domain" description="DUF5666" evidence="2">
    <location>
        <begin position="407"/>
        <end position="471"/>
    </location>
</feature>
<feature type="domain" description="DUF5666" evidence="2">
    <location>
        <begin position="329"/>
        <end position="378"/>
    </location>
</feature>
<dbReference type="AlphaFoldDB" id="A0A1E8FI61"/>
<dbReference type="PROSITE" id="PS51257">
    <property type="entry name" value="PROKAR_LIPOPROTEIN"/>
    <property type="match status" value="1"/>
</dbReference>
<feature type="domain" description="DUF5666" evidence="2">
    <location>
        <begin position="258"/>
        <end position="315"/>
    </location>
</feature>
<evidence type="ECO:0000313" key="4">
    <source>
        <dbReference type="Proteomes" id="UP000176037"/>
    </source>
</evidence>
<reference evidence="3 4" key="1">
    <citation type="submission" date="2016-09" db="EMBL/GenBank/DDBJ databases">
        <title>Alteromonas lipolytica, a new species isolated from sea water.</title>
        <authorList>
            <person name="Wu Y.-H."/>
            <person name="Cheng H."/>
            <person name="Xu X.-W."/>
        </authorList>
    </citation>
    <scope>NUCLEOTIDE SEQUENCE [LARGE SCALE GENOMIC DNA]</scope>
    <source>
        <strain evidence="3 4">JW12</strain>
    </source>
</reference>
<gene>
    <name evidence="3" type="ORF">BFC17_12555</name>
</gene>
<dbReference type="STRING" id="1856405.BFC17_12555"/>
<dbReference type="InterPro" id="IPR043724">
    <property type="entry name" value="DUF5666"/>
</dbReference>
<proteinExistence type="predicted"/>
<sequence length="587" mass="62686">MQRSLINLSVIAGLLSGCGGGSSDASAPISEPVAQEPPASATTTVKSGVITGFGSVYVDGERYTTDETSITINGEAGASIESLKVGMRIALTSSDSGSTPGAATITYESDVEGVIQTIDRLSGRIQIAGVTISYDDLTHFIATSENTLSVGDRIEVSGYALADGTFYATYIEIENELQPSQSQTVSGVVSELDTTAQQFYIGSTLVDYSQASAEGALANGLQVKVEGLFSDGVLTAAELKVRVVSYEDNDDVAEAEIEGVLTAVDPASNTLELYGQTYTYTSSTAFEDGTVDDLLAGAIVEIEVAYANGEQTVTKVEFKKQNLADGKVKGVITAIDTEAGSITVNNSVYVVNNQTRYEDDDDQYVALSFLQVNDKVELVYQTVDETNIVLRLERENDEEYFAESELEGYVTAVTGNSITLLGLTIDLAAEALYLLDERRVTLDIFVAQLSIPAKVELRGNYDQNGVFIANRFELELEDDSDDDGDNDDDRSDDDDSDGQSKNGVYLEIEGRVTAVTGDGRFTLNGYDVDVNTASKLELNDLKVSVIEFMAAISDGTVVEVEGVLDAEGVLVATEAEIEEDDSESDDD</sequence>
<evidence type="ECO:0000313" key="3">
    <source>
        <dbReference type="EMBL" id="OFI35584.1"/>
    </source>
</evidence>
<evidence type="ECO:0000256" key="1">
    <source>
        <dbReference type="SAM" id="MobiDB-lite"/>
    </source>
</evidence>
<keyword evidence="4" id="KW-1185">Reference proteome</keyword>
<dbReference type="Pfam" id="PF18914">
    <property type="entry name" value="DUF5666"/>
    <property type="match status" value="6"/>
</dbReference>
<feature type="domain" description="DUF5666" evidence="2">
    <location>
        <begin position="187"/>
        <end position="239"/>
    </location>
</feature>
<feature type="region of interest" description="Disordered" evidence="1">
    <location>
        <begin position="477"/>
        <end position="503"/>
    </location>
</feature>
<dbReference type="EMBL" id="MJIC01000009">
    <property type="protein sequence ID" value="OFI35584.1"/>
    <property type="molecule type" value="Genomic_DNA"/>
</dbReference>
<accession>A0A1E8FI61</accession>
<name>A0A1E8FI61_9ALTE</name>